<evidence type="ECO:0000313" key="2">
    <source>
        <dbReference type="EMBL" id="KAF7507525.1"/>
    </source>
</evidence>
<gene>
    <name evidence="2" type="ORF">GJ744_010316</name>
</gene>
<comment type="caution">
    <text evidence="2">The sequence shown here is derived from an EMBL/GenBank/DDBJ whole genome shotgun (WGS) entry which is preliminary data.</text>
</comment>
<keyword evidence="3" id="KW-1185">Reference proteome</keyword>
<dbReference type="EMBL" id="JAACFV010000067">
    <property type="protein sequence ID" value="KAF7507525.1"/>
    <property type="molecule type" value="Genomic_DNA"/>
</dbReference>
<protein>
    <submittedName>
        <fullName evidence="2">Uncharacterized protein</fullName>
    </submittedName>
</protein>
<organism evidence="2 3">
    <name type="scientific">Endocarpon pusillum</name>
    <dbReference type="NCBI Taxonomy" id="364733"/>
    <lineage>
        <taxon>Eukaryota</taxon>
        <taxon>Fungi</taxon>
        <taxon>Dikarya</taxon>
        <taxon>Ascomycota</taxon>
        <taxon>Pezizomycotina</taxon>
        <taxon>Eurotiomycetes</taxon>
        <taxon>Chaetothyriomycetidae</taxon>
        <taxon>Verrucariales</taxon>
        <taxon>Verrucariaceae</taxon>
        <taxon>Endocarpon</taxon>
    </lineage>
</organism>
<evidence type="ECO:0000313" key="3">
    <source>
        <dbReference type="Proteomes" id="UP000606974"/>
    </source>
</evidence>
<proteinExistence type="predicted"/>
<evidence type="ECO:0000256" key="1">
    <source>
        <dbReference type="SAM" id="MobiDB-lite"/>
    </source>
</evidence>
<sequence>MNEDVAATSAIDNAIHPFAQDEKNEDPMQIVPDIEHLVVDPHPNPKPIPNNDEHKNEEDVDASDDEDGPTLTLPLAQDVLRKDHLSVFRSKTPEPVPTKTYRPSEQQLLQEGKLGDSHFSARLKKVKFGRYTTETGERVPACLILVRVDFIPKNRGWFRFRDANVEVAFTDGSGAVSNRISANDDDVDDDDETVYTGPLVLKFYPDLIRGHTQSVSEQFNLLLNVPLAPLPAGGTMIKAKEGLHLVHGRLMGEPETRVKWKMHENEVVKGGVYEQPTLAVLVRYREGEPFTMALNIKATTYGGLAVTGKRGASITFKPGKHGARKEEPSMVGLTGGSVQMGGQTWGVKKGASTEPSDEDLEALDLEALTGMRAALLGAQGPGSAAPSV</sequence>
<feature type="compositionally biased region" description="Acidic residues" evidence="1">
    <location>
        <begin position="58"/>
        <end position="68"/>
    </location>
</feature>
<accession>A0A8H7AEA3</accession>
<name>A0A8H7AEA3_9EURO</name>
<dbReference type="OrthoDB" id="5030973at2759"/>
<dbReference type="Proteomes" id="UP000606974">
    <property type="component" value="Unassembled WGS sequence"/>
</dbReference>
<feature type="region of interest" description="Disordered" evidence="1">
    <location>
        <begin position="1"/>
        <end position="71"/>
    </location>
</feature>
<dbReference type="AlphaFoldDB" id="A0A8H7AEA3"/>
<reference evidence="2" key="1">
    <citation type="submission" date="2020-02" db="EMBL/GenBank/DDBJ databases">
        <authorList>
            <person name="Palmer J.M."/>
        </authorList>
    </citation>
    <scope>NUCLEOTIDE SEQUENCE</scope>
    <source>
        <strain evidence="2">EPUS1.4</strain>
        <tissue evidence="2">Thallus</tissue>
    </source>
</reference>